<dbReference type="RefSeq" id="WP_126408722.1">
    <property type="nucleotide sequence ID" value="NZ_RXNT01000008.1"/>
</dbReference>
<feature type="transmembrane region" description="Helical" evidence="7">
    <location>
        <begin position="12"/>
        <end position="33"/>
    </location>
</feature>
<keyword evidence="5 7" id="KW-1133">Transmembrane helix</keyword>
<dbReference type="OrthoDB" id="2276409at2"/>
<gene>
    <name evidence="9" type="ORF">EKG37_11015</name>
</gene>
<dbReference type="GO" id="GO:0022857">
    <property type="term" value="F:transmembrane transporter activity"/>
    <property type="evidence" value="ECO:0007669"/>
    <property type="project" value="InterPro"/>
</dbReference>
<evidence type="ECO:0000256" key="7">
    <source>
        <dbReference type="SAM" id="Phobius"/>
    </source>
</evidence>
<feature type="transmembrane region" description="Helical" evidence="7">
    <location>
        <begin position="220"/>
        <end position="244"/>
    </location>
</feature>
<dbReference type="GO" id="GO:0005886">
    <property type="term" value="C:plasma membrane"/>
    <property type="evidence" value="ECO:0007669"/>
    <property type="project" value="UniProtKB-SubCell"/>
</dbReference>
<reference evidence="9 10" key="1">
    <citation type="submission" date="2018-12" db="EMBL/GenBank/DDBJ databases">
        <title>Bacillus yapensis draft genome sequence.</title>
        <authorList>
            <person name="Yu L."/>
            <person name="Xu X."/>
            <person name="Tang X."/>
        </authorList>
    </citation>
    <scope>NUCLEOTIDE SEQUENCE [LARGE SCALE GENOMIC DNA]</scope>
    <source>
        <strain evidence="9 10">XXST-01</strain>
    </source>
</reference>
<evidence type="ECO:0000256" key="5">
    <source>
        <dbReference type="ARBA" id="ARBA00022989"/>
    </source>
</evidence>
<protein>
    <submittedName>
        <fullName evidence="9">MFS transporter</fullName>
    </submittedName>
</protein>
<keyword evidence="4 7" id="KW-0812">Transmembrane</keyword>
<evidence type="ECO:0000256" key="1">
    <source>
        <dbReference type="ARBA" id="ARBA00004651"/>
    </source>
</evidence>
<dbReference type="PROSITE" id="PS50850">
    <property type="entry name" value="MFS"/>
    <property type="match status" value="1"/>
</dbReference>
<dbReference type="Proteomes" id="UP000271374">
    <property type="component" value="Unassembled WGS sequence"/>
</dbReference>
<evidence type="ECO:0000313" key="9">
    <source>
        <dbReference type="EMBL" id="RTR31404.1"/>
    </source>
</evidence>
<keyword evidence="10" id="KW-1185">Reference proteome</keyword>
<evidence type="ECO:0000259" key="8">
    <source>
        <dbReference type="PROSITE" id="PS50850"/>
    </source>
</evidence>
<dbReference type="Pfam" id="PF05977">
    <property type="entry name" value="MFS_3"/>
    <property type="match status" value="1"/>
</dbReference>
<dbReference type="PANTHER" id="PTHR23513:SF6">
    <property type="entry name" value="MAJOR FACILITATOR SUPERFAMILY ASSOCIATED DOMAIN-CONTAINING PROTEIN"/>
    <property type="match status" value="1"/>
</dbReference>
<dbReference type="CDD" id="cd06173">
    <property type="entry name" value="MFS_MefA_like"/>
    <property type="match status" value="1"/>
</dbReference>
<evidence type="ECO:0000313" key="10">
    <source>
        <dbReference type="Proteomes" id="UP000271374"/>
    </source>
</evidence>
<dbReference type="InterPro" id="IPR036259">
    <property type="entry name" value="MFS_trans_sf"/>
</dbReference>
<accession>A0A431W7S1</accession>
<dbReference type="Gene3D" id="1.20.1250.20">
    <property type="entry name" value="MFS general substrate transporter like domains"/>
    <property type="match status" value="1"/>
</dbReference>
<feature type="transmembrane region" description="Helical" evidence="7">
    <location>
        <begin position="357"/>
        <end position="374"/>
    </location>
</feature>
<comment type="subcellular location">
    <subcellularLocation>
        <location evidence="1">Cell membrane</location>
        <topology evidence="1">Multi-pass membrane protein</topology>
    </subcellularLocation>
</comment>
<evidence type="ECO:0000256" key="3">
    <source>
        <dbReference type="ARBA" id="ARBA00022475"/>
    </source>
</evidence>
<feature type="transmembrane region" description="Helical" evidence="7">
    <location>
        <begin position="250"/>
        <end position="274"/>
    </location>
</feature>
<organism evidence="9 10">
    <name type="scientific">Bacillus yapensis</name>
    <dbReference type="NCBI Taxonomy" id="2492960"/>
    <lineage>
        <taxon>Bacteria</taxon>
        <taxon>Bacillati</taxon>
        <taxon>Bacillota</taxon>
        <taxon>Bacilli</taxon>
        <taxon>Bacillales</taxon>
        <taxon>Bacillaceae</taxon>
        <taxon>Bacillus</taxon>
    </lineage>
</organism>
<feature type="domain" description="Major facilitator superfamily (MFS) profile" evidence="8">
    <location>
        <begin position="169"/>
        <end position="409"/>
    </location>
</feature>
<sequence length="409" mass="44045">MKLREHTSFVRFWFASTTSNFGTYITTVALQVIVIVNMGGSAIDVGWVSASRWLPYVLLGLIAGVIIDLFHRKAIMVITDIGRGILLSFICLMAYTEVLSIGWLMFLLVLFGTMSLFNDAASQSFVPQLVPRTLLTRANARLEQSAAVAETSGPAIGGVLTQILSAPFALLVDAVTYLISGIFIASVKHQPTEKVKNGPLGYQIKEGLHWIYRHQHLGTLALNTHTWFLFHSMTTTVFVSFVLTEIGFDAALLGIVLGAAGVGAVAGTSLSVRIGEHFGAGRAISFSRNLYGPAVVLIALAPAAIDSNPQNIAFLLVIVGQFLYGFAMGIEGPLEMAYRQFVTPSHLQGRMNATLRSINRSFVVIGAPLGGLIADQLGSRTALSVSLIGLTLCGLWFSFSPMRHAQIAD</sequence>
<keyword evidence="2" id="KW-0813">Transport</keyword>
<proteinExistence type="predicted"/>
<feature type="transmembrane region" description="Helical" evidence="7">
    <location>
        <begin position="311"/>
        <end position="330"/>
    </location>
</feature>
<dbReference type="SUPFAM" id="SSF103473">
    <property type="entry name" value="MFS general substrate transporter"/>
    <property type="match status" value="1"/>
</dbReference>
<keyword evidence="6 7" id="KW-0472">Membrane</keyword>
<name>A0A431W7S1_9BACI</name>
<evidence type="ECO:0000256" key="6">
    <source>
        <dbReference type="ARBA" id="ARBA00023136"/>
    </source>
</evidence>
<comment type="caution">
    <text evidence="9">The sequence shown here is derived from an EMBL/GenBank/DDBJ whole genome shotgun (WGS) entry which is preliminary data.</text>
</comment>
<feature type="transmembrane region" description="Helical" evidence="7">
    <location>
        <begin position="53"/>
        <end position="72"/>
    </location>
</feature>
<dbReference type="InterPro" id="IPR010290">
    <property type="entry name" value="TM_effector"/>
</dbReference>
<dbReference type="PANTHER" id="PTHR23513">
    <property type="entry name" value="INTEGRAL MEMBRANE EFFLUX PROTEIN-RELATED"/>
    <property type="match status" value="1"/>
</dbReference>
<dbReference type="EMBL" id="RXNT01000008">
    <property type="protein sequence ID" value="RTR31404.1"/>
    <property type="molecule type" value="Genomic_DNA"/>
</dbReference>
<evidence type="ECO:0000256" key="2">
    <source>
        <dbReference type="ARBA" id="ARBA00022448"/>
    </source>
</evidence>
<feature type="transmembrane region" description="Helical" evidence="7">
    <location>
        <begin position="84"/>
        <end position="111"/>
    </location>
</feature>
<feature type="transmembrane region" description="Helical" evidence="7">
    <location>
        <begin position="380"/>
        <end position="399"/>
    </location>
</feature>
<dbReference type="AlphaFoldDB" id="A0A431W7S1"/>
<evidence type="ECO:0000256" key="4">
    <source>
        <dbReference type="ARBA" id="ARBA00022692"/>
    </source>
</evidence>
<feature type="transmembrane region" description="Helical" evidence="7">
    <location>
        <begin position="168"/>
        <end position="187"/>
    </location>
</feature>
<feature type="transmembrane region" description="Helical" evidence="7">
    <location>
        <begin position="286"/>
        <end position="305"/>
    </location>
</feature>
<dbReference type="InterPro" id="IPR020846">
    <property type="entry name" value="MFS_dom"/>
</dbReference>
<keyword evidence="3" id="KW-1003">Cell membrane</keyword>